<organism evidence="1 2">
    <name type="scientific">Coprinopsis cinerea (strain Okayama-7 / 130 / ATCC MYA-4618 / FGSC 9003)</name>
    <name type="common">Inky cap fungus</name>
    <name type="synonym">Hormographiella aspergillata</name>
    <dbReference type="NCBI Taxonomy" id="240176"/>
    <lineage>
        <taxon>Eukaryota</taxon>
        <taxon>Fungi</taxon>
        <taxon>Dikarya</taxon>
        <taxon>Basidiomycota</taxon>
        <taxon>Agaricomycotina</taxon>
        <taxon>Agaricomycetes</taxon>
        <taxon>Agaricomycetidae</taxon>
        <taxon>Agaricales</taxon>
        <taxon>Agaricineae</taxon>
        <taxon>Psathyrellaceae</taxon>
        <taxon>Coprinopsis</taxon>
    </lineage>
</organism>
<name>A8NW27_COPC7</name>
<sequence>MQQCHNPLEPSPQSLQHRARIAQLISPLRRVKPRVPFWQLAAHRIPTLWGLYRGLRKYADDKQIRWRIRKLFEKHRHQTGSQKTIECLKQGYKWLETFKRASQGDTKLKEVLTRYSRLIEAKREKEHWKQVLREEVEWLERLRTKPILTGSIQRASRDNRPLPRLYPQPKQFASMFIKRRRKRELRLARQRRHSEELQDLAREARFEEGLQREAGPAAVPTVFGRDASGEWQAPLRTTLKEIEVSFYRDEARLKAPITPEIVATAAKARAFKVANFTYLKEQQRKGLIIPYTLKRMRQGPPAHVLCKMTEKQKAMDRLVRMPSEGGYTGRMKRKIGVKLKSGDLWREEVKASEEGLARERVVMKENERRARECADLAGA</sequence>
<dbReference type="Proteomes" id="UP000001861">
    <property type="component" value="Unassembled WGS sequence"/>
</dbReference>
<dbReference type="RefSeq" id="XP_001836811.1">
    <property type="nucleotide sequence ID" value="XM_001836759.1"/>
</dbReference>
<comment type="caution">
    <text evidence="1">The sequence shown here is derived from an EMBL/GenBank/DDBJ whole genome shotgun (WGS) entry which is preliminary data.</text>
</comment>
<dbReference type="OrthoDB" id="2571149at2759"/>
<reference evidence="1 2" key="1">
    <citation type="journal article" date="2010" name="Proc. Natl. Acad. Sci. U.S.A.">
        <title>Insights into evolution of multicellular fungi from the assembled chromosomes of the mushroom Coprinopsis cinerea (Coprinus cinereus).</title>
        <authorList>
            <person name="Stajich J.E."/>
            <person name="Wilke S.K."/>
            <person name="Ahren D."/>
            <person name="Au C.H."/>
            <person name="Birren B.W."/>
            <person name="Borodovsky M."/>
            <person name="Burns C."/>
            <person name="Canback B."/>
            <person name="Casselton L.A."/>
            <person name="Cheng C.K."/>
            <person name="Deng J."/>
            <person name="Dietrich F.S."/>
            <person name="Fargo D.C."/>
            <person name="Farman M.L."/>
            <person name="Gathman A.C."/>
            <person name="Goldberg J."/>
            <person name="Guigo R."/>
            <person name="Hoegger P.J."/>
            <person name="Hooker J.B."/>
            <person name="Huggins A."/>
            <person name="James T.Y."/>
            <person name="Kamada T."/>
            <person name="Kilaru S."/>
            <person name="Kodira C."/>
            <person name="Kues U."/>
            <person name="Kupfer D."/>
            <person name="Kwan H.S."/>
            <person name="Lomsadze A."/>
            <person name="Li W."/>
            <person name="Lilly W.W."/>
            <person name="Ma L.J."/>
            <person name="Mackey A.J."/>
            <person name="Manning G."/>
            <person name="Martin F."/>
            <person name="Muraguchi H."/>
            <person name="Natvig D.O."/>
            <person name="Palmerini H."/>
            <person name="Ramesh M.A."/>
            <person name="Rehmeyer C.J."/>
            <person name="Roe B.A."/>
            <person name="Shenoy N."/>
            <person name="Stanke M."/>
            <person name="Ter-Hovhannisyan V."/>
            <person name="Tunlid A."/>
            <person name="Velagapudi R."/>
            <person name="Vision T.J."/>
            <person name="Zeng Q."/>
            <person name="Zolan M.E."/>
            <person name="Pukkila P.J."/>
        </authorList>
    </citation>
    <scope>NUCLEOTIDE SEQUENCE [LARGE SCALE GENOMIC DNA]</scope>
    <source>
        <strain evidence="2">Okayama-7 / 130 / ATCC MYA-4618 / FGSC 9003</strain>
    </source>
</reference>
<protein>
    <submittedName>
        <fullName evidence="1">Uncharacterized protein</fullName>
    </submittedName>
</protein>
<evidence type="ECO:0000313" key="2">
    <source>
        <dbReference type="Proteomes" id="UP000001861"/>
    </source>
</evidence>
<gene>
    <name evidence="1" type="ORF">CC1G_04124</name>
</gene>
<dbReference type="VEuPathDB" id="FungiDB:CC1G_04124"/>
<dbReference type="OMA" id="NARCKKE"/>
<accession>A8NW27</accession>
<dbReference type="KEGG" id="cci:CC1G_04124"/>
<dbReference type="GeneID" id="6013363"/>
<dbReference type="eggNOG" id="ENOG502SFN1">
    <property type="taxonomic scope" value="Eukaryota"/>
</dbReference>
<dbReference type="InParanoid" id="A8NW27"/>
<keyword evidence="2" id="KW-1185">Reference proteome</keyword>
<proteinExistence type="predicted"/>
<evidence type="ECO:0000313" key="1">
    <source>
        <dbReference type="EMBL" id="EAU85028.1"/>
    </source>
</evidence>
<dbReference type="AlphaFoldDB" id="A8NW27"/>
<dbReference type="STRING" id="240176.A8NW27"/>
<dbReference type="EMBL" id="AACS02000004">
    <property type="protein sequence ID" value="EAU85028.1"/>
    <property type="molecule type" value="Genomic_DNA"/>
</dbReference>